<dbReference type="NCBIfam" id="TIGR00229">
    <property type="entry name" value="sensory_box"/>
    <property type="match status" value="1"/>
</dbReference>
<dbReference type="InterPro" id="IPR001633">
    <property type="entry name" value="EAL_dom"/>
</dbReference>
<dbReference type="PROSITE" id="PS50883">
    <property type="entry name" value="EAL"/>
    <property type="match status" value="1"/>
</dbReference>
<name>A4BSY6_9GAMM</name>
<dbReference type="InterPro" id="IPR029787">
    <property type="entry name" value="Nucleotide_cyclase"/>
</dbReference>
<evidence type="ECO:0000313" key="4">
    <source>
        <dbReference type="Proteomes" id="UP000003374"/>
    </source>
</evidence>
<dbReference type="InterPro" id="IPR000014">
    <property type="entry name" value="PAS"/>
</dbReference>
<reference evidence="3 4" key="1">
    <citation type="submission" date="2006-02" db="EMBL/GenBank/DDBJ databases">
        <authorList>
            <person name="Waterbury J."/>
            <person name="Ferriera S."/>
            <person name="Johnson J."/>
            <person name="Kravitz S."/>
            <person name="Halpern A."/>
            <person name="Remington K."/>
            <person name="Beeson K."/>
            <person name="Tran B."/>
            <person name="Rogers Y.-H."/>
            <person name="Friedman R."/>
            <person name="Venter J.C."/>
        </authorList>
    </citation>
    <scope>NUCLEOTIDE SEQUENCE [LARGE SCALE GENOMIC DNA]</scope>
    <source>
        <strain evidence="3 4">Nb-231</strain>
    </source>
</reference>
<dbReference type="SUPFAM" id="SSF52172">
    <property type="entry name" value="CheY-like"/>
    <property type="match status" value="1"/>
</dbReference>
<dbReference type="RefSeq" id="WP_004998904.1">
    <property type="nucleotide sequence ID" value="NZ_CH672427.1"/>
</dbReference>
<dbReference type="STRING" id="314278.NB231_00875"/>
<evidence type="ECO:0000259" key="1">
    <source>
        <dbReference type="PROSITE" id="PS50883"/>
    </source>
</evidence>
<dbReference type="NCBIfam" id="TIGR00254">
    <property type="entry name" value="GGDEF"/>
    <property type="match status" value="1"/>
</dbReference>
<dbReference type="InterPro" id="IPR050706">
    <property type="entry name" value="Cyclic-di-GMP_PDE-like"/>
</dbReference>
<evidence type="ECO:0000313" key="3">
    <source>
        <dbReference type="EMBL" id="EAR21230.1"/>
    </source>
</evidence>
<protein>
    <submittedName>
        <fullName evidence="3">Multisensor diguanylate cyclase/phosphodiesterase</fullName>
    </submittedName>
</protein>
<dbReference type="Gene3D" id="3.40.50.2300">
    <property type="match status" value="1"/>
</dbReference>
<dbReference type="InterPro" id="IPR013767">
    <property type="entry name" value="PAS_fold"/>
</dbReference>
<dbReference type="SMART" id="SM00091">
    <property type="entry name" value="PAS"/>
    <property type="match status" value="1"/>
</dbReference>
<dbReference type="InterPro" id="IPR000160">
    <property type="entry name" value="GGDEF_dom"/>
</dbReference>
<sequence length="693" mass="77084">MATEKNLLRLVIAEESRNDAEHLINVLRNAGFAVRAISVEDEEALQTVLSECCHDLFICAPQLEQLPLESAAQIASQSDGNTPLLVLNEHSDPELRLQVMRMGALDLVDKSDAEHFRLVVEREVRNLRERRRLYQFETALRETERRCHALLDNSRDAIAYVHEGMHIYANAAYLERFGMDRGEAIEGMPILDLIAVDDQAHFKDFLRRYSQGKHNEDHLEISIRGPKGETQAVVMHFSGASIDGEPCTQILMRGKATGLEQELANLSRRDMLTGLFNRKYFLEQLDRSLAEQPPAGEGASLGLLYLQIDNLEAAHASLGITSVELVLSDIARLIEGQTGENDIAAHYANAVFTILLPNRTVHEAIGLAEALRQSIEEHVSEADNRTITKSCSIGIAMLSEGGANASQAINLAAEASEAARREGGNRIHLHATAGQSGNESGSDWKSRLEHALADEAFYLVYQPMVSLSGDQTERYETRLRLSADNGQFLAPRDFMPFADQCGLTPAIDRWLTQTVLAAIAQRRAAGHEPHVFIKITGGTLGDPEFLPFLTSQLERLDVKGTNLVFELSEPVAMTQLKQAKAFRQGVKELGCSFALDQFGREFNSFQLLKHIPADYLKLDRSLCVDLTDSVETQRKLRQIVDTAHTMGKQVIAGFLEEATALATLWQYKVDLVQGHFLQEPVLEMNYDFSGMVI</sequence>
<dbReference type="SMART" id="SM00267">
    <property type="entry name" value="GGDEF"/>
    <property type="match status" value="1"/>
</dbReference>
<dbReference type="CDD" id="cd00130">
    <property type="entry name" value="PAS"/>
    <property type="match status" value="1"/>
</dbReference>
<dbReference type="GO" id="GO:0006355">
    <property type="term" value="P:regulation of DNA-templated transcription"/>
    <property type="evidence" value="ECO:0007669"/>
    <property type="project" value="InterPro"/>
</dbReference>
<dbReference type="SUPFAM" id="SSF141868">
    <property type="entry name" value="EAL domain-like"/>
    <property type="match status" value="1"/>
</dbReference>
<dbReference type="Proteomes" id="UP000003374">
    <property type="component" value="Unassembled WGS sequence"/>
</dbReference>
<dbReference type="Pfam" id="PF00563">
    <property type="entry name" value="EAL"/>
    <property type="match status" value="1"/>
</dbReference>
<dbReference type="Pfam" id="PF00990">
    <property type="entry name" value="GGDEF"/>
    <property type="match status" value="1"/>
</dbReference>
<comment type="caution">
    <text evidence="3">The sequence shown here is derived from an EMBL/GenBank/DDBJ whole genome shotgun (WGS) entry which is preliminary data.</text>
</comment>
<dbReference type="HOGENOM" id="CLU_000445_70_50_6"/>
<keyword evidence="4" id="KW-1185">Reference proteome</keyword>
<proteinExistence type="predicted"/>
<dbReference type="PROSITE" id="PS50887">
    <property type="entry name" value="GGDEF"/>
    <property type="match status" value="1"/>
</dbReference>
<dbReference type="eggNOG" id="COG2199">
    <property type="taxonomic scope" value="Bacteria"/>
</dbReference>
<dbReference type="CDD" id="cd01949">
    <property type="entry name" value="GGDEF"/>
    <property type="match status" value="1"/>
</dbReference>
<evidence type="ECO:0000259" key="2">
    <source>
        <dbReference type="PROSITE" id="PS50887"/>
    </source>
</evidence>
<dbReference type="AlphaFoldDB" id="A4BSY6"/>
<dbReference type="Pfam" id="PF00989">
    <property type="entry name" value="PAS"/>
    <property type="match status" value="1"/>
</dbReference>
<dbReference type="OrthoDB" id="7052318at2"/>
<feature type="domain" description="EAL" evidence="1">
    <location>
        <begin position="441"/>
        <end position="693"/>
    </location>
</feature>
<dbReference type="SMART" id="SM00052">
    <property type="entry name" value="EAL"/>
    <property type="match status" value="1"/>
</dbReference>
<dbReference type="Gene3D" id="3.30.450.20">
    <property type="entry name" value="PAS domain"/>
    <property type="match status" value="1"/>
</dbReference>
<dbReference type="PANTHER" id="PTHR33121">
    <property type="entry name" value="CYCLIC DI-GMP PHOSPHODIESTERASE PDEF"/>
    <property type="match status" value="1"/>
</dbReference>
<dbReference type="InterPro" id="IPR043128">
    <property type="entry name" value="Rev_trsase/Diguanyl_cyclase"/>
</dbReference>
<dbReference type="PANTHER" id="PTHR33121:SF23">
    <property type="entry name" value="CYCLIC DI-GMP PHOSPHODIESTERASE PDEB"/>
    <property type="match status" value="1"/>
</dbReference>
<dbReference type="Gene3D" id="3.20.20.450">
    <property type="entry name" value="EAL domain"/>
    <property type="match status" value="1"/>
</dbReference>
<feature type="domain" description="GGDEF" evidence="2">
    <location>
        <begin position="299"/>
        <end position="432"/>
    </location>
</feature>
<dbReference type="SUPFAM" id="SSF55073">
    <property type="entry name" value="Nucleotide cyclase"/>
    <property type="match status" value="1"/>
</dbReference>
<dbReference type="InterPro" id="IPR035919">
    <property type="entry name" value="EAL_sf"/>
</dbReference>
<dbReference type="eggNOG" id="COG2200">
    <property type="taxonomic scope" value="Bacteria"/>
</dbReference>
<accession>A4BSY6</accession>
<dbReference type="Gene3D" id="3.30.70.270">
    <property type="match status" value="1"/>
</dbReference>
<dbReference type="CDD" id="cd01948">
    <property type="entry name" value="EAL"/>
    <property type="match status" value="1"/>
</dbReference>
<organism evidence="3 4">
    <name type="scientific">Nitrococcus mobilis Nb-231</name>
    <dbReference type="NCBI Taxonomy" id="314278"/>
    <lineage>
        <taxon>Bacteria</taxon>
        <taxon>Pseudomonadati</taxon>
        <taxon>Pseudomonadota</taxon>
        <taxon>Gammaproteobacteria</taxon>
        <taxon>Chromatiales</taxon>
        <taxon>Ectothiorhodospiraceae</taxon>
        <taxon>Nitrococcus</taxon>
    </lineage>
</organism>
<dbReference type="GO" id="GO:0071111">
    <property type="term" value="F:cyclic-guanylate-specific phosphodiesterase activity"/>
    <property type="evidence" value="ECO:0007669"/>
    <property type="project" value="InterPro"/>
</dbReference>
<dbReference type="SUPFAM" id="SSF55785">
    <property type="entry name" value="PYP-like sensor domain (PAS domain)"/>
    <property type="match status" value="1"/>
</dbReference>
<dbReference type="InterPro" id="IPR035965">
    <property type="entry name" value="PAS-like_dom_sf"/>
</dbReference>
<dbReference type="EMBL" id="AAOF01000011">
    <property type="protein sequence ID" value="EAR21230.1"/>
    <property type="molecule type" value="Genomic_DNA"/>
</dbReference>
<gene>
    <name evidence="3" type="ORF">NB231_00875</name>
</gene>
<dbReference type="InterPro" id="IPR011006">
    <property type="entry name" value="CheY-like_superfamily"/>
</dbReference>